<dbReference type="PANTHER" id="PTHR30582">
    <property type="entry name" value="L,D-TRANSPEPTIDASE"/>
    <property type="match status" value="1"/>
</dbReference>
<dbReference type="SUPFAM" id="SSF141523">
    <property type="entry name" value="L,D-transpeptidase catalytic domain-like"/>
    <property type="match status" value="1"/>
</dbReference>
<evidence type="ECO:0000259" key="7">
    <source>
        <dbReference type="PROSITE" id="PS52029"/>
    </source>
</evidence>
<sequence length="243" mass="27604">MKKIIIFSIFLLIFPVVLRAQVVDGDSDGLSDHDELNLYFTDYKNADTDGDGFKDGFEIAGGFSPRHSQNKKLIQVDSDKDYLNDKWELILGTGLLNPDSDGDLYLDGTEIAASYNPLEKGLKQLEKLIKVDIAKQTLSYYFDGKLFDSFLISSGVSGMNTPEGEFAILDKVPVKHYGGVGFDYPNTKWNLHFTTRKYRYYIHGAYWHNNFGHPMSHGCVNVSYENMEPLYFWAQHGTKVIID</sequence>
<evidence type="ECO:0000256" key="4">
    <source>
        <dbReference type="ARBA" id="ARBA00022984"/>
    </source>
</evidence>
<evidence type="ECO:0000313" key="8">
    <source>
        <dbReference type="EMBL" id="OGY94705.1"/>
    </source>
</evidence>
<feature type="active site" description="Proton donor/acceptor" evidence="6">
    <location>
        <position position="203"/>
    </location>
</feature>
<dbReference type="UniPathway" id="UPA00219"/>
<evidence type="ECO:0000256" key="3">
    <source>
        <dbReference type="ARBA" id="ARBA00022960"/>
    </source>
</evidence>
<dbReference type="PANTHER" id="PTHR30582:SF2">
    <property type="entry name" value="L,D-TRANSPEPTIDASE YCIB-RELATED"/>
    <property type="match status" value="1"/>
</dbReference>
<evidence type="ECO:0000256" key="1">
    <source>
        <dbReference type="ARBA" id="ARBA00004752"/>
    </source>
</evidence>
<evidence type="ECO:0000313" key="9">
    <source>
        <dbReference type="Proteomes" id="UP000177626"/>
    </source>
</evidence>
<keyword evidence="4 6" id="KW-0573">Peptidoglycan synthesis</keyword>
<keyword evidence="2" id="KW-0808">Transferase</keyword>
<dbReference type="GO" id="GO:0008360">
    <property type="term" value="P:regulation of cell shape"/>
    <property type="evidence" value="ECO:0007669"/>
    <property type="project" value="UniProtKB-UniRule"/>
</dbReference>
<dbReference type="Proteomes" id="UP000177626">
    <property type="component" value="Unassembled WGS sequence"/>
</dbReference>
<comment type="caution">
    <text evidence="8">The sequence shown here is derived from an EMBL/GenBank/DDBJ whole genome shotgun (WGS) entry which is preliminary data.</text>
</comment>
<dbReference type="InterPro" id="IPR005490">
    <property type="entry name" value="LD_TPept_cat_dom"/>
</dbReference>
<feature type="domain" description="L,D-TPase catalytic" evidence="7">
    <location>
        <begin position="127"/>
        <end position="243"/>
    </location>
</feature>
<dbReference type="InterPro" id="IPR050979">
    <property type="entry name" value="LD-transpeptidase"/>
</dbReference>
<dbReference type="Gene3D" id="2.40.440.10">
    <property type="entry name" value="L,D-transpeptidase catalytic domain-like"/>
    <property type="match status" value="1"/>
</dbReference>
<dbReference type="AlphaFoldDB" id="A0A1G2BZW2"/>
<feature type="active site" description="Nucleophile" evidence="6">
    <location>
        <position position="219"/>
    </location>
</feature>
<keyword evidence="3 6" id="KW-0133">Cell shape</keyword>
<dbReference type="Pfam" id="PF03734">
    <property type="entry name" value="YkuD"/>
    <property type="match status" value="1"/>
</dbReference>
<evidence type="ECO:0000256" key="6">
    <source>
        <dbReference type="PROSITE-ProRule" id="PRU01373"/>
    </source>
</evidence>
<dbReference type="GO" id="GO:0071972">
    <property type="term" value="F:peptidoglycan L,D-transpeptidase activity"/>
    <property type="evidence" value="ECO:0007669"/>
    <property type="project" value="TreeGrafter"/>
</dbReference>
<reference evidence="8 9" key="1">
    <citation type="journal article" date="2016" name="Nat. Commun.">
        <title>Thousands of microbial genomes shed light on interconnected biogeochemical processes in an aquifer system.</title>
        <authorList>
            <person name="Anantharaman K."/>
            <person name="Brown C.T."/>
            <person name="Hug L.A."/>
            <person name="Sharon I."/>
            <person name="Castelle C.J."/>
            <person name="Probst A.J."/>
            <person name="Thomas B.C."/>
            <person name="Singh A."/>
            <person name="Wilkins M.J."/>
            <person name="Karaoz U."/>
            <person name="Brodie E.L."/>
            <person name="Williams K.H."/>
            <person name="Hubbard S.S."/>
            <person name="Banfield J.F."/>
        </authorList>
    </citation>
    <scope>NUCLEOTIDE SEQUENCE [LARGE SCALE GENOMIC DNA]</scope>
</reference>
<dbReference type="CDD" id="cd16913">
    <property type="entry name" value="YkuD_like"/>
    <property type="match status" value="1"/>
</dbReference>
<dbReference type="GO" id="GO:0018104">
    <property type="term" value="P:peptidoglycan-protein cross-linking"/>
    <property type="evidence" value="ECO:0007669"/>
    <property type="project" value="TreeGrafter"/>
</dbReference>
<evidence type="ECO:0000256" key="5">
    <source>
        <dbReference type="ARBA" id="ARBA00023316"/>
    </source>
</evidence>
<dbReference type="EMBL" id="MHKQ01000005">
    <property type="protein sequence ID" value="OGY94705.1"/>
    <property type="molecule type" value="Genomic_DNA"/>
</dbReference>
<keyword evidence="5 6" id="KW-0961">Cell wall biogenesis/degradation</keyword>
<accession>A0A1G2BZW2</accession>
<name>A0A1G2BZW2_9BACT</name>
<dbReference type="GO" id="GO:0071555">
    <property type="term" value="P:cell wall organization"/>
    <property type="evidence" value="ECO:0007669"/>
    <property type="project" value="UniProtKB-UniRule"/>
</dbReference>
<dbReference type="GO" id="GO:0016740">
    <property type="term" value="F:transferase activity"/>
    <property type="evidence" value="ECO:0007669"/>
    <property type="project" value="UniProtKB-KW"/>
</dbReference>
<organism evidence="8 9">
    <name type="scientific">Candidatus Komeilibacteria bacterium RIFOXYC1_FULL_37_11</name>
    <dbReference type="NCBI Taxonomy" id="1798555"/>
    <lineage>
        <taxon>Bacteria</taxon>
        <taxon>Candidatus Komeiliibacteriota</taxon>
    </lineage>
</organism>
<dbReference type="PROSITE" id="PS52029">
    <property type="entry name" value="LD_TPASE"/>
    <property type="match status" value="1"/>
</dbReference>
<dbReference type="InterPro" id="IPR038063">
    <property type="entry name" value="Transpep_catalytic_dom"/>
</dbReference>
<protein>
    <recommendedName>
        <fullName evidence="7">L,D-TPase catalytic domain-containing protein</fullName>
    </recommendedName>
</protein>
<evidence type="ECO:0000256" key="2">
    <source>
        <dbReference type="ARBA" id="ARBA00022679"/>
    </source>
</evidence>
<dbReference type="GO" id="GO:0005576">
    <property type="term" value="C:extracellular region"/>
    <property type="evidence" value="ECO:0007669"/>
    <property type="project" value="TreeGrafter"/>
</dbReference>
<gene>
    <name evidence="8" type="ORF">A2406_02685</name>
</gene>
<proteinExistence type="predicted"/>
<comment type="pathway">
    <text evidence="1 6">Cell wall biogenesis; peptidoglycan biosynthesis.</text>
</comment>